<dbReference type="RefSeq" id="WP_144749043.1">
    <property type="nucleotide sequence ID" value="NZ_VMNW02000039.1"/>
</dbReference>
<protein>
    <recommendedName>
        <fullName evidence="1">VOC domain-containing protein</fullName>
    </recommendedName>
</protein>
<dbReference type="AlphaFoldDB" id="A0A5N0V0P9"/>
<dbReference type="Pfam" id="PF00903">
    <property type="entry name" value="Glyoxalase"/>
    <property type="match status" value="1"/>
</dbReference>
<reference evidence="2" key="1">
    <citation type="submission" date="2019-09" db="EMBL/GenBank/DDBJ databases">
        <authorList>
            <person name="Teo W.F.A."/>
            <person name="Duangmal K."/>
        </authorList>
    </citation>
    <scope>NUCLEOTIDE SEQUENCE [LARGE SCALE GENOMIC DNA]</scope>
    <source>
        <strain evidence="2">K81G1</strain>
    </source>
</reference>
<comment type="caution">
    <text evidence="2">The sequence shown here is derived from an EMBL/GenBank/DDBJ whole genome shotgun (WGS) entry which is preliminary data.</text>
</comment>
<dbReference type="OrthoDB" id="2613830at2"/>
<proteinExistence type="predicted"/>
<dbReference type="InterPro" id="IPR037523">
    <property type="entry name" value="VOC_core"/>
</dbReference>
<accession>A0A5N0V0P9</accession>
<dbReference type="Proteomes" id="UP000319769">
    <property type="component" value="Unassembled WGS sequence"/>
</dbReference>
<dbReference type="EMBL" id="VMNW02000039">
    <property type="protein sequence ID" value="KAA9157775.1"/>
    <property type="molecule type" value="Genomic_DNA"/>
</dbReference>
<keyword evidence="3" id="KW-1185">Reference proteome</keyword>
<dbReference type="InterPro" id="IPR029068">
    <property type="entry name" value="Glyas_Bleomycin-R_OHBP_Dase"/>
</dbReference>
<dbReference type="Gene3D" id="3.10.180.10">
    <property type="entry name" value="2,3-Dihydroxybiphenyl 1,2-Dioxygenase, domain 1"/>
    <property type="match status" value="1"/>
</dbReference>
<gene>
    <name evidence="2" type="ORF">FPZ12_024355</name>
</gene>
<dbReference type="InterPro" id="IPR004360">
    <property type="entry name" value="Glyas_Fos-R_dOase_dom"/>
</dbReference>
<name>A0A5N0V0P9_9PSEU</name>
<dbReference type="SUPFAM" id="SSF54593">
    <property type="entry name" value="Glyoxalase/Bleomycin resistance protein/Dihydroxybiphenyl dioxygenase"/>
    <property type="match status" value="1"/>
</dbReference>
<sequence length="164" mass="18193">MRTAPVFNHAGVTVPDLDAGIAFYQGMLGLNLLGGPLEIGREDEPFGEVLGDIFGPRWARLRVAFLSTREGTGLELFEFVRPATVRPDEVEYWRTGPFHLCLTWPDVSELADRIVAGGGKQRSKVWTLFPDCDVVYCEDPFGTLIEVSSRSFERTWANRDGGAA</sequence>
<evidence type="ECO:0000313" key="2">
    <source>
        <dbReference type="EMBL" id="KAA9157775.1"/>
    </source>
</evidence>
<dbReference type="PROSITE" id="PS51819">
    <property type="entry name" value="VOC"/>
    <property type="match status" value="1"/>
</dbReference>
<organism evidence="2 3">
    <name type="scientific">Amycolatopsis acidicola</name>
    <dbReference type="NCBI Taxonomy" id="2596893"/>
    <lineage>
        <taxon>Bacteria</taxon>
        <taxon>Bacillati</taxon>
        <taxon>Actinomycetota</taxon>
        <taxon>Actinomycetes</taxon>
        <taxon>Pseudonocardiales</taxon>
        <taxon>Pseudonocardiaceae</taxon>
        <taxon>Amycolatopsis</taxon>
    </lineage>
</organism>
<feature type="domain" description="VOC" evidence="1">
    <location>
        <begin position="6"/>
        <end position="150"/>
    </location>
</feature>
<evidence type="ECO:0000259" key="1">
    <source>
        <dbReference type="PROSITE" id="PS51819"/>
    </source>
</evidence>
<evidence type="ECO:0000313" key="3">
    <source>
        <dbReference type="Proteomes" id="UP000319769"/>
    </source>
</evidence>